<proteinExistence type="predicted"/>
<organism evidence="1 2">
    <name type="scientific">Mycobacterium kansasii</name>
    <dbReference type="NCBI Taxonomy" id="1768"/>
    <lineage>
        <taxon>Bacteria</taxon>
        <taxon>Bacillati</taxon>
        <taxon>Actinomycetota</taxon>
        <taxon>Actinomycetes</taxon>
        <taxon>Mycobacteriales</taxon>
        <taxon>Mycobacteriaceae</taxon>
        <taxon>Mycobacterium</taxon>
    </lineage>
</organism>
<gene>
    <name evidence="1" type="ORF">BZL30_7216</name>
</gene>
<sequence>MESEAVVVPIEPLDDTTRGEGRAAASFTCCVWKEVSGECRSG</sequence>
<dbReference type="AlphaFoldDB" id="A0A1V3WR22"/>
<dbReference type="EMBL" id="MVBM01000007">
    <property type="protein sequence ID" value="OOK69242.1"/>
    <property type="molecule type" value="Genomic_DNA"/>
</dbReference>
<comment type="caution">
    <text evidence="1">The sequence shown here is derived from an EMBL/GenBank/DDBJ whole genome shotgun (WGS) entry which is preliminary data.</text>
</comment>
<accession>A0A1V3WR22</accession>
<evidence type="ECO:0000313" key="2">
    <source>
        <dbReference type="Proteomes" id="UP000189229"/>
    </source>
</evidence>
<evidence type="ECO:0000313" key="1">
    <source>
        <dbReference type="EMBL" id="OOK69242.1"/>
    </source>
</evidence>
<reference evidence="1 2" key="1">
    <citation type="submission" date="2017-02" db="EMBL/GenBank/DDBJ databases">
        <title>Complete genome sequences of Mycobacterium kansasii strains isolated from rhesus macaques.</title>
        <authorList>
            <person name="Panda A."/>
            <person name="Nagaraj S."/>
            <person name="Zhao X."/>
            <person name="Tettelin H."/>
            <person name="Detolla L.J."/>
        </authorList>
    </citation>
    <scope>NUCLEOTIDE SEQUENCE [LARGE SCALE GENOMIC DNA]</scope>
    <source>
        <strain evidence="1 2">11-3813</strain>
    </source>
</reference>
<name>A0A1V3WR22_MYCKA</name>
<protein>
    <submittedName>
        <fullName evidence="1">Uncharacterized protein</fullName>
    </submittedName>
</protein>
<dbReference type="Proteomes" id="UP000189229">
    <property type="component" value="Unassembled WGS sequence"/>
</dbReference>